<gene>
    <name evidence="1" type="ORF">FCC1311_032132</name>
</gene>
<sequence>MSSEREMLKHVDAALRALASDPDQMQSIKLGQLPEIARKAMPKDSVSDAVLDEALGILARIRVTLSQTAQKNDHLEVNRTGFLDLMRCRFHELIACTNEDLTLHTINAFSQRFEATWRLDNLRDVDAIIARTEDNLEEVESEVLAPLQVEETTLDSNECDLAGHWQGVSDEIELGDAFVVKKPLRAAAHQMWAESGPTHVAFAVRPASAMVSLLRRGAQPPRASAVSCIGLEAGAVSFFDSVSLALEHHKKTSVLTRASGLYLVCFDLALGPRERCVDVKSVPPSLPTGANAACMSVTSASGHEGKRWLVFNAGQARLHSFAKLM</sequence>
<keyword evidence="2" id="KW-1185">Reference proteome</keyword>
<accession>A0A2R5G7L7</accession>
<evidence type="ECO:0000313" key="2">
    <source>
        <dbReference type="Proteomes" id="UP000241890"/>
    </source>
</evidence>
<dbReference type="Proteomes" id="UP000241890">
    <property type="component" value="Unassembled WGS sequence"/>
</dbReference>
<dbReference type="AlphaFoldDB" id="A0A2R5G7L7"/>
<comment type="caution">
    <text evidence="1">The sequence shown here is derived from an EMBL/GenBank/DDBJ whole genome shotgun (WGS) entry which is preliminary data.</text>
</comment>
<name>A0A2R5G7L7_9STRA</name>
<reference evidence="1 2" key="1">
    <citation type="submission" date="2017-12" db="EMBL/GenBank/DDBJ databases">
        <title>Sequencing, de novo assembly and annotation of complete genome of a new Thraustochytrid species, strain FCC1311.</title>
        <authorList>
            <person name="Sedici K."/>
            <person name="Godart F."/>
            <person name="Aiese Cigliano R."/>
            <person name="Sanseverino W."/>
            <person name="Barakat M."/>
            <person name="Ortet P."/>
            <person name="Marechal E."/>
            <person name="Cagnac O."/>
            <person name="Amato A."/>
        </authorList>
    </citation>
    <scope>NUCLEOTIDE SEQUENCE [LARGE SCALE GENOMIC DNA]</scope>
</reference>
<organism evidence="1 2">
    <name type="scientific">Hondaea fermentalgiana</name>
    <dbReference type="NCBI Taxonomy" id="2315210"/>
    <lineage>
        <taxon>Eukaryota</taxon>
        <taxon>Sar</taxon>
        <taxon>Stramenopiles</taxon>
        <taxon>Bigyra</taxon>
        <taxon>Labyrinthulomycetes</taxon>
        <taxon>Thraustochytrida</taxon>
        <taxon>Thraustochytriidae</taxon>
        <taxon>Hondaea</taxon>
    </lineage>
</organism>
<dbReference type="EMBL" id="BEYU01000027">
    <property type="protein sequence ID" value="GBG26990.1"/>
    <property type="molecule type" value="Genomic_DNA"/>
</dbReference>
<dbReference type="InParanoid" id="A0A2R5G7L7"/>
<protein>
    <submittedName>
        <fullName evidence="1">Uncharacterized protein</fullName>
    </submittedName>
</protein>
<proteinExistence type="predicted"/>
<evidence type="ECO:0000313" key="1">
    <source>
        <dbReference type="EMBL" id="GBG26990.1"/>
    </source>
</evidence>